<dbReference type="InterPro" id="IPR052895">
    <property type="entry name" value="HetReg/Transcr_Mod"/>
</dbReference>
<accession>A0A4V1X5J8</accession>
<evidence type="ECO:0000313" key="3">
    <source>
        <dbReference type="Proteomes" id="UP000293823"/>
    </source>
</evidence>
<dbReference type="InterPro" id="IPR010730">
    <property type="entry name" value="HET"/>
</dbReference>
<protein>
    <recommendedName>
        <fullName evidence="1">Heterokaryon incompatibility domain-containing protein</fullName>
    </recommendedName>
</protein>
<dbReference type="OrthoDB" id="2157530at2759"/>
<comment type="caution">
    <text evidence="2">The sequence shown here is derived from an EMBL/GenBank/DDBJ whole genome shotgun (WGS) entry which is preliminary data.</text>
</comment>
<sequence length="659" mass="76895">MGRISQYVDKRWKKVRQVRTLRTTSYDHQKLRQGQIRLLTTKWINGSIEIEINRYTLTENLDYDAISYVWGSAPASVTVKCNGRPLVVTSTALETLHYLHQYQTNTTTRKIWIDAICINQEDEEEKDTQIPLMREIYSRARAVVVWMGLSTPETDVFFAEFQDVRVKLQTWKAKHDIDPDCAHPDEEERPRRGVAFWGGMSQLLENEWFRRLWTFQEIILPSTATLLSGDLWVDFDEFEDFLMDGWYNSTYFLRASTTAFGVNDILALRTCASIKFYRDWNDGNRGAKEIHAHNVGMEFHSLRERHVKEPIDRVWAIVGLLKRDLRDRLSSQVDYSAKGRDEYWKTWIMFAKLLMNEYCGMSLLDMPPTREPKPPHLPSWCPNLSGRSACRMKICGTWNIQIREQNSYIRWAFLEENSEEKSLARREAISDHERKLVSTVVYDNVLRVRGFVVDIIEEIVEHKNPLDKAFERYDPDSEEHMALYDVAVDCHLRSLDLARYVFHGKSEGIADIPEDFIMSFFLDWRINERAKETYREVLHELATWYSHPSGWYITGCSWEHAQCYAQFELIRGHTFFSTKGGRVGYAYPGCRPGDQIAVFHGEEPLYVLRNVDTKSDEDDATGGASDHVQYLGAAFIPHLMEQQQRDAAHIGPDTTFFIH</sequence>
<evidence type="ECO:0000259" key="1">
    <source>
        <dbReference type="Pfam" id="PF06985"/>
    </source>
</evidence>
<gene>
    <name evidence="2" type="ORF">AA0113_g6173</name>
</gene>
<organism evidence="2 3">
    <name type="scientific">Alternaria arborescens</name>
    <dbReference type="NCBI Taxonomy" id="156630"/>
    <lineage>
        <taxon>Eukaryota</taxon>
        <taxon>Fungi</taxon>
        <taxon>Dikarya</taxon>
        <taxon>Ascomycota</taxon>
        <taxon>Pezizomycotina</taxon>
        <taxon>Dothideomycetes</taxon>
        <taxon>Pleosporomycetidae</taxon>
        <taxon>Pleosporales</taxon>
        <taxon>Pleosporineae</taxon>
        <taxon>Pleosporaceae</taxon>
        <taxon>Alternaria</taxon>
        <taxon>Alternaria sect. Alternaria</taxon>
    </lineage>
</organism>
<dbReference type="EMBL" id="PEJP01000022">
    <property type="protein sequence ID" value="RYO63238.1"/>
    <property type="molecule type" value="Genomic_DNA"/>
</dbReference>
<dbReference type="Proteomes" id="UP000293823">
    <property type="component" value="Unassembled WGS sequence"/>
</dbReference>
<proteinExistence type="predicted"/>
<dbReference type="PANTHER" id="PTHR24148:SF73">
    <property type="entry name" value="HET DOMAIN PROTEIN (AFU_ORTHOLOGUE AFUA_8G01020)"/>
    <property type="match status" value="1"/>
</dbReference>
<dbReference type="PANTHER" id="PTHR24148">
    <property type="entry name" value="ANKYRIN REPEAT DOMAIN-CONTAINING PROTEIN 39 HOMOLOG-RELATED"/>
    <property type="match status" value="1"/>
</dbReference>
<evidence type="ECO:0000313" key="2">
    <source>
        <dbReference type="EMBL" id="RYO63238.1"/>
    </source>
</evidence>
<reference evidence="3" key="1">
    <citation type="journal article" date="2019" name="bioRxiv">
        <title>Genomics, evolutionary history and diagnostics of the Alternaria alternata species group including apple and Asian pear pathotypes.</title>
        <authorList>
            <person name="Armitage A.D."/>
            <person name="Cockerton H.M."/>
            <person name="Sreenivasaprasad S."/>
            <person name="Woodhall J.W."/>
            <person name="Lane C.R."/>
            <person name="Harrison R.J."/>
            <person name="Clarkson J.P."/>
        </authorList>
    </citation>
    <scope>NUCLEOTIDE SEQUENCE [LARGE SCALE GENOMIC DNA]</scope>
    <source>
        <strain evidence="3">RGR 97.0016</strain>
    </source>
</reference>
<keyword evidence="3" id="KW-1185">Reference proteome</keyword>
<dbReference type="Pfam" id="PF06985">
    <property type="entry name" value="HET"/>
    <property type="match status" value="1"/>
</dbReference>
<dbReference type="AlphaFoldDB" id="A0A4V1X5J8"/>
<name>A0A4V1X5J8_9PLEO</name>
<feature type="domain" description="Heterokaryon incompatibility" evidence="1">
    <location>
        <begin position="63"/>
        <end position="217"/>
    </location>
</feature>